<protein>
    <recommendedName>
        <fullName evidence="8">Tetraspanin</fullName>
    </recommendedName>
</protein>
<feature type="transmembrane region" description="Helical" evidence="5">
    <location>
        <begin position="12"/>
        <end position="31"/>
    </location>
</feature>
<evidence type="ECO:0000256" key="5">
    <source>
        <dbReference type="SAM" id="Phobius"/>
    </source>
</evidence>
<keyword evidence="2 5" id="KW-0812">Transmembrane</keyword>
<dbReference type="Proteomes" id="UP001642540">
    <property type="component" value="Unassembled WGS sequence"/>
</dbReference>
<keyword evidence="3 5" id="KW-1133">Transmembrane helix</keyword>
<proteinExistence type="predicted"/>
<keyword evidence="4 5" id="KW-0472">Membrane</keyword>
<feature type="transmembrane region" description="Helical" evidence="5">
    <location>
        <begin position="258"/>
        <end position="278"/>
    </location>
</feature>
<accession>A0ABP1RAK4</accession>
<sequence length="317" mass="35645">MRKARTFNPTHLVFWITWLVSMAYWLGAWTYRNNAVDFDSFVMLDYIMLVVCLSTAFLSIVGCFFVFLNVTNLPCTLAYVIPMGLVVPALCVYGLLIILDTEQIDAKITASQVMKYWKEHGKPPSYMSLTERDLKCCGIFGPTDYRQFLYGDNCEIEVLDVPFTCCNLPYLLPKSDPDARRKGRICPIASGNIFKIDAGLVEQQTGKKYTAAELMERKVKCKVINNVTAVLDGSFKQLVYNEGCVNHLIQASVEILDIHYIFFIVFTVLCVIMTGFILQDCCRTYDDGLADGEHPNAILIVEEASSRPPGAEAKKVA</sequence>
<dbReference type="InterPro" id="IPR008952">
    <property type="entry name" value="Tetraspanin_EC2_sf"/>
</dbReference>
<evidence type="ECO:0000256" key="4">
    <source>
        <dbReference type="ARBA" id="ARBA00023136"/>
    </source>
</evidence>
<evidence type="ECO:0000313" key="6">
    <source>
        <dbReference type="EMBL" id="CAL8118991.1"/>
    </source>
</evidence>
<name>A0ABP1RAK4_9HEXA</name>
<comment type="caution">
    <text evidence="6">The sequence shown here is derived from an EMBL/GenBank/DDBJ whole genome shotgun (WGS) entry which is preliminary data.</text>
</comment>
<keyword evidence="7" id="KW-1185">Reference proteome</keyword>
<evidence type="ECO:0008006" key="8">
    <source>
        <dbReference type="Google" id="ProtNLM"/>
    </source>
</evidence>
<comment type="subcellular location">
    <subcellularLocation>
        <location evidence="1">Membrane</location>
        <topology evidence="1">Multi-pass membrane protein</topology>
    </subcellularLocation>
</comment>
<feature type="transmembrane region" description="Helical" evidence="5">
    <location>
        <begin position="46"/>
        <end position="70"/>
    </location>
</feature>
<reference evidence="6 7" key="1">
    <citation type="submission" date="2024-08" db="EMBL/GenBank/DDBJ databases">
        <authorList>
            <person name="Cucini C."/>
            <person name="Frati F."/>
        </authorList>
    </citation>
    <scope>NUCLEOTIDE SEQUENCE [LARGE SCALE GENOMIC DNA]</scope>
</reference>
<dbReference type="InterPro" id="IPR018499">
    <property type="entry name" value="Tetraspanin/Peripherin"/>
</dbReference>
<dbReference type="Gene3D" id="1.10.1450.10">
    <property type="entry name" value="Tetraspanin"/>
    <property type="match status" value="1"/>
</dbReference>
<evidence type="ECO:0000313" key="7">
    <source>
        <dbReference type="Proteomes" id="UP001642540"/>
    </source>
</evidence>
<organism evidence="6 7">
    <name type="scientific">Orchesella dallaii</name>
    <dbReference type="NCBI Taxonomy" id="48710"/>
    <lineage>
        <taxon>Eukaryota</taxon>
        <taxon>Metazoa</taxon>
        <taxon>Ecdysozoa</taxon>
        <taxon>Arthropoda</taxon>
        <taxon>Hexapoda</taxon>
        <taxon>Collembola</taxon>
        <taxon>Entomobryomorpha</taxon>
        <taxon>Entomobryoidea</taxon>
        <taxon>Orchesellidae</taxon>
        <taxon>Orchesellinae</taxon>
        <taxon>Orchesella</taxon>
    </lineage>
</organism>
<evidence type="ECO:0000256" key="3">
    <source>
        <dbReference type="ARBA" id="ARBA00022989"/>
    </source>
</evidence>
<dbReference type="EMBL" id="CAXLJM020000057">
    <property type="protein sequence ID" value="CAL8118991.1"/>
    <property type="molecule type" value="Genomic_DNA"/>
</dbReference>
<gene>
    <name evidence="6" type="ORF">ODALV1_LOCUS18346</name>
</gene>
<evidence type="ECO:0000256" key="1">
    <source>
        <dbReference type="ARBA" id="ARBA00004141"/>
    </source>
</evidence>
<evidence type="ECO:0000256" key="2">
    <source>
        <dbReference type="ARBA" id="ARBA00022692"/>
    </source>
</evidence>
<feature type="transmembrane region" description="Helical" evidence="5">
    <location>
        <begin position="77"/>
        <end position="99"/>
    </location>
</feature>
<dbReference type="Pfam" id="PF00335">
    <property type="entry name" value="Tetraspanin"/>
    <property type="match status" value="1"/>
</dbReference>